<evidence type="ECO:0000256" key="2">
    <source>
        <dbReference type="ARBA" id="ARBA00022840"/>
    </source>
</evidence>
<feature type="domain" description="ABC transporter" evidence="3">
    <location>
        <begin position="4"/>
        <end position="231"/>
    </location>
</feature>
<accession>A0ABQ1GG70</accession>
<dbReference type="PROSITE" id="PS00211">
    <property type="entry name" value="ABC_TRANSPORTER_1"/>
    <property type="match status" value="1"/>
</dbReference>
<dbReference type="SUPFAM" id="SSF52540">
    <property type="entry name" value="P-loop containing nucleoside triphosphate hydrolases"/>
    <property type="match status" value="1"/>
</dbReference>
<gene>
    <name evidence="4" type="ORF">GCM10011395_11400</name>
</gene>
<dbReference type="PROSITE" id="PS50893">
    <property type="entry name" value="ABC_TRANSPORTER_2"/>
    <property type="match status" value="1"/>
</dbReference>
<sequence>MPLVAVKGLGKRFAGRDAVRAVTLTVRSGEIVGLVGANGGGKTTTLRMLAGLLHPDRGTGTVMGAPIAAIRTRARRQIGYMGQRTALYPELSVAETLRFHAAVHGVPSASARTAEVIESYGLGPVVATRCATLSGGWARRVQFAATVLARPKLLLLDEPTAGLDVATRRDLWNWMQKLAADGCGIVISTHDLAEAERCPAILLFHGGAAHPQTTPAAVAASVGAASLEAAVLQIADGGMA</sequence>
<dbReference type="InterPro" id="IPR003439">
    <property type="entry name" value="ABC_transporter-like_ATP-bd"/>
</dbReference>
<comment type="caution">
    <text evidence="4">The sequence shown here is derived from an EMBL/GenBank/DDBJ whole genome shotgun (WGS) entry which is preliminary data.</text>
</comment>
<evidence type="ECO:0000259" key="3">
    <source>
        <dbReference type="PROSITE" id="PS50893"/>
    </source>
</evidence>
<dbReference type="CDD" id="cd03230">
    <property type="entry name" value="ABC_DR_subfamily_A"/>
    <property type="match status" value="1"/>
</dbReference>
<dbReference type="InterPro" id="IPR017871">
    <property type="entry name" value="ABC_transporter-like_CS"/>
</dbReference>
<reference evidence="5" key="1">
    <citation type="journal article" date="2019" name="Int. J. Syst. Evol. Microbiol.">
        <title>The Global Catalogue of Microorganisms (GCM) 10K type strain sequencing project: providing services to taxonomists for standard genome sequencing and annotation.</title>
        <authorList>
            <consortium name="The Broad Institute Genomics Platform"/>
            <consortium name="The Broad Institute Genome Sequencing Center for Infectious Disease"/>
            <person name="Wu L."/>
            <person name="Ma J."/>
        </authorList>
    </citation>
    <scope>NUCLEOTIDE SEQUENCE [LARGE SCALE GENOMIC DNA]</scope>
    <source>
        <strain evidence="5">CGMCC 1.10106</strain>
    </source>
</reference>
<keyword evidence="2" id="KW-0067">ATP-binding</keyword>
<name>A0ABQ1GG70_9SPHN</name>
<keyword evidence="5" id="KW-1185">Reference proteome</keyword>
<organism evidence="4 5">
    <name type="scientific">Sphingomonas psychrolutea</name>
    <dbReference type="NCBI Taxonomy" id="1259676"/>
    <lineage>
        <taxon>Bacteria</taxon>
        <taxon>Pseudomonadati</taxon>
        <taxon>Pseudomonadota</taxon>
        <taxon>Alphaproteobacteria</taxon>
        <taxon>Sphingomonadales</taxon>
        <taxon>Sphingomonadaceae</taxon>
        <taxon>Sphingomonas</taxon>
    </lineage>
</organism>
<protein>
    <recommendedName>
        <fullName evidence="3">ABC transporter domain-containing protein</fullName>
    </recommendedName>
</protein>
<evidence type="ECO:0000256" key="1">
    <source>
        <dbReference type="ARBA" id="ARBA00022741"/>
    </source>
</evidence>
<dbReference type="Proteomes" id="UP000618591">
    <property type="component" value="Unassembled WGS sequence"/>
</dbReference>
<evidence type="ECO:0000313" key="5">
    <source>
        <dbReference type="Proteomes" id="UP000618591"/>
    </source>
</evidence>
<keyword evidence="1" id="KW-0547">Nucleotide-binding</keyword>
<dbReference type="InterPro" id="IPR027417">
    <property type="entry name" value="P-loop_NTPase"/>
</dbReference>
<dbReference type="SMART" id="SM00382">
    <property type="entry name" value="AAA"/>
    <property type="match status" value="1"/>
</dbReference>
<dbReference type="PANTHER" id="PTHR43038:SF3">
    <property type="entry name" value="ABC TRANSPORTER G FAMILY MEMBER 20 ISOFORM X1"/>
    <property type="match status" value="1"/>
</dbReference>
<evidence type="ECO:0000313" key="4">
    <source>
        <dbReference type="EMBL" id="GGA42841.1"/>
    </source>
</evidence>
<proteinExistence type="predicted"/>
<dbReference type="EMBL" id="BMDW01000005">
    <property type="protein sequence ID" value="GGA42841.1"/>
    <property type="molecule type" value="Genomic_DNA"/>
</dbReference>
<dbReference type="Pfam" id="PF00005">
    <property type="entry name" value="ABC_tran"/>
    <property type="match status" value="1"/>
</dbReference>
<dbReference type="PANTHER" id="PTHR43038">
    <property type="entry name" value="ATP-BINDING CASSETTE, SUB-FAMILY H, MEMBER 1"/>
    <property type="match status" value="1"/>
</dbReference>
<dbReference type="Gene3D" id="3.40.50.300">
    <property type="entry name" value="P-loop containing nucleotide triphosphate hydrolases"/>
    <property type="match status" value="1"/>
</dbReference>
<dbReference type="InterPro" id="IPR003593">
    <property type="entry name" value="AAA+_ATPase"/>
</dbReference>